<proteinExistence type="predicted"/>
<feature type="chain" id="PRO_5011568849" evidence="2">
    <location>
        <begin position="32"/>
        <end position="102"/>
    </location>
</feature>
<dbReference type="EMBL" id="FNBE01000004">
    <property type="protein sequence ID" value="SDF25982.1"/>
    <property type="molecule type" value="Genomic_DNA"/>
</dbReference>
<evidence type="ECO:0000313" key="4">
    <source>
        <dbReference type="Proteomes" id="UP000198967"/>
    </source>
</evidence>
<keyword evidence="4" id="KW-1185">Reference proteome</keyword>
<feature type="signal peptide" evidence="2">
    <location>
        <begin position="1"/>
        <end position="31"/>
    </location>
</feature>
<dbReference type="AlphaFoldDB" id="A0A1G7JLZ8"/>
<organism evidence="3 4">
    <name type="scientific">Pseudonocardia oroxyli</name>
    <dbReference type="NCBI Taxonomy" id="366584"/>
    <lineage>
        <taxon>Bacteria</taxon>
        <taxon>Bacillati</taxon>
        <taxon>Actinomycetota</taxon>
        <taxon>Actinomycetes</taxon>
        <taxon>Pseudonocardiales</taxon>
        <taxon>Pseudonocardiaceae</taxon>
        <taxon>Pseudonocardia</taxon>
    </lineage>
</organism>
<dbReference type="RefSeq" id="WP_093078802.1">
    <property type="nucleotide sequence ID" value="NZ_FNBE01000004.1"/>
</dbReference>
<name>A0A1G7JLZ8_PSEOR</name>
<dbReference type="OrthoDB" id="3579197at2"/>
<gene>
    <name evidence="3" type="ORF">SAMN05216377_10495</name>
</gene>
<dbReference type="STRING" id="366584.SAMN05216377_10495"/>
<dbReference type="InterPro" id="IPR006311">
    <property type="entry name" value="TAT_signal"/>
</dbReference>
<protein>
    <submittedName>
        <fullName evidence="3">Uncharacterized protein</fullName>
    </submittedName>
</protein>
<evidence type="ECO:0000256" key="1">
    <source>
        <dbReference type="SAM" id="MobiDB-lite"/>
    </source>
</evidence>
<keyword evidence="2" id="KW-0732">Signal</keyword>
<dbReference type="PROSITE" id="PS51318">
    <property type="entry name" value="TAT"/>
    <property type="match status" value="1"/>
</dbReference>
<reference evidence="3 4" key="1">
    <citation type="submission" date="2016-10" db="EMBL/GenBank/DDBJ databases">
        <authorList>
            <person name="de Groot N.N."/>
        </authorList>
    </citation>
    <scope>NUCLEOTIDE SEQUENCE [LARGE SCALE GENOMIC DNA]</scope>
    <source>
        <strain evidence="3 4">CGMCC 4.3143</strain>
    </source>
</reference>
<evidence type="ECO:0000256" key="2">
    <source>
        <dbReference type="SAM" id="SignalP"/>
    </source>
</evidence>
<evidence type="ECO:0000313" key="3">
    <source>
        <dbReference type="EMBL" id="SDF25982.1"/>
    </source>
</evidence>
<dbReference type="Proteomes" id="UP000198967">
    <property type="component" value="Unassembled WGS sequence"/>
</dbReference>
<feature type="region of interest" description="Disordered" evidence="1">
    <location>
        <begin position="43"/>
        <end position="64"/>
    </location>
</feature>
<sequence>MSRLRTRLLGSAGSVVLAGAGLAALAGTAQAATPDLVPDLAPVLSAPTGLDPAPAPTAPHVEPSQTYYDDPLNQQLDFAPAGVPIAGLIKSVAGAPTRLLPS</sequence>
<accession>A0A1G7JLZ8</accession>